<dbReference type="Gene3D" id="1.10.287.1490">
    <property type="match status" value="1"/>
</dbReference>
<comment type="caution">
    <text evidence="3">The sequence shown here is derived from an EMBL/GenBank/DDBJ whole genome shotgun (WGS) entry which is preliminary data.</text>
</comment>
<sequence length="556" mass="63647">MYFDKASNTFKTRQRVSQNCSNRAVENNERSEEGVVHLIEVSDSQITNLNSQVNWLTRQVQDLNGKMVLIFARIEEQDLSLKECNSNVARLNSQIDDLTKQVQDLNSKSSEQKRLTKASNKDLMIFLERQQKEQQERLENREKEQSAQITDLVGQIQDLNSKMSSIYEEIYGDQKQLTETFNGNLTNLMEKQKERERLEKEESLRLSISGQGNSTEVVKISDSENAKNPEKNSSNENDWGLFSKETNNGEECLRLKDDHSFVIKSDFVGDTFSLSCEGDYVKFGFEYWLRLVEFKLTDNIRGEFSLSKSDFTSRWYEWSQLPSRIKWISSPSDGYLILTKEFIYKGRAKNSNVYGKAPHGVGAMLKNTGEVLIGEFKEGEYKGGELQHAKEWYQEALLKEIERIERSIRDLSDRVLSNETEGADEAIQVISKDIDGLKNYEGQSSAQDKLNVLTEEGPGKAEVEGELSISMKEFEIEQNRLNRAKLNKELKLAEAEETDILAGEFRMRVKELEVSHLESTLKKVTEHNAIEQAARNTADNNVINSVSDPKVSCIQQ</sequence>
<protein>
    <submittedName>
        <fullName evidence="3">Uncharacterized protein</fullName>
    </submittedName>
</protein>
<reference evidence="3 4" key="1">
    <citation type="submission" date="2016-08" db="EMBL/GenBank/DDBJ databases">
        <title>A Parts List for Fungal Cellulosomes Revealed by Comparative Genomics.</title>
        <authorList>
            <consortium name="DOE Joint Genome Institute"/>
            <person name="Haitjema C.H."/>
            <person name="Gilmore S.P."/>
            <person name="Henske J.K."/>
            <person name="Solomon K.V."/>
            <person name="De Groot R."/>
            <person name="Kuo A."/>
            <person name="Mondo S.J."/>
            <person name="Salamov A.A."/>
            <person name="Labutti K."/>
            <person name="Zhao Z."/>
            <person name="Chiniquy J."/>
            <person name="Barry K."/>
            <person name="Brewer H.M."/>
            <person name="Purvine S.O."/>
            <person name="Wright A.T."/>
            <person name="Boxma B."/>
            <person name="Van Alen T."/>
            <person name="Hackstein J.H."/>
            <person name="Baker S.E."/>
            <person name="Grigoriev I.V."/>
            <person name="O'Malley M.A."/>
        </authorList>
    </citation>
    <scope>NUCLEOTIDE SEQUENCE [LARGE SCALE GENOMIC DNA]</scope>
    <source>
        <strain evidence="3 4">G1</strain>
    </source>
</reference>
<evidence type="ECO:0000256" key="2">
    <source>
        <dbReference type="SAM" id="MobiDB-lite"/>
    </source>
</evidence>
<dbReference type="STRING" id="1754190.A0A1Y2APC4"/>
<feature type="compositionally biased region" description="Basic and acidic residues" evidence="2">
    <location>
        <begin position="219"/>
        <end position="230"/>
    </location>
</feature>
<accession>A0A1Y2APC4</accession>
<dbReference type="AlphaFoldDB" id="A0A1Y2APC4"/>
<keyword evidence="4" id="KW-1185">Reference proteome</keyword>
<gene>
    <name evidence="3" type="ORF">LY90DRAFT_514705</name>
</gene>
<dbReference type="OrthoDB" id="10255000at2759"/>
<proteinExistence type="predicted"/>
<evidence type="ECO:0000256" key="1">
    <source>
        <dbReference type="SAM" id="Coils"/>
    </source>
</evidence>
<dbReference type="EMBL" id="MCOG01000225">
    <property type="protein sequence ID" value="ORY24150.1"/>
    <property type="molecule type" value="Genomic_DNA"/>
</dbReference>
<feature type="coiled-coil region" evidence="1">
    <location>
        <begin position="394"/>
        <end position="421"/>
    </location>
</feature>
<dbReference type="Proteomes" id="UP000193920">
    <property type="component" value="Unassembled WGS sequence"/>
</dbReference>
<name>A0A1Y2APC4_9FUNG</name>
<feature type="region of interest" description="Disordered" evidence="2">
    <location>
        <begin position="215"/>
        <end position="241"/>
    </location>
</feature>
<evidence type="ECO:0000313" key="4">
    <source>
        <dbReference type="Proteomes" id="UP000193920"/>
    </source>
</evidence>
<keyword evidence="1" id="KW-0175">Coiled coil</keyword>
<organism evidence="3 4">
    <name type="scientific">Neocallimastix californiae</name>
    <dbReference type="NCBI Taxonomy" id="1754190"/>
    <lineage>
        <taxon>Eukaryota</taxon>
        <taxon>Fungi</taxon>
        <taxon>Fungi incertae sedis</taxon>
        <taxon>Chytridiomycota</taxon>
        <taxon>Chytridiomycota incertae sedis</taxon>
        <taxon>Neocallimastigomycetes</taxon>
        <taxon>Neocallimastigales</taxon>
        <taxon>Neocallimastigaceae</taxon>
        <taxon>Neocallimastix</taxon>
    </lineage>
</organism>
<feature type="coiled-coil region" evidence="1">
    <location>
        <begin position="46"/>
        <end position="148"/>
    </location>
</feature>
<evidence type="ECO:0000313" key="3">
    <source>
        <dbReference type="EMBL" id="ORY24150.1"/>
    </source>
</evidence>